<evidence type="ECO:0000256" key="6">
    <source>
        <dbReference type="ARBA" id="ARBA00023136"/>
    </source>
</evidence>
<dbReference type="GeneID" id="37269621"/>
<sequence>MGWALGNRAEIESRYAPLYTAIATGLCGSITTFSVWILEVFRAFGDQKHYSRSGLQNVLDALTQTLATLAVAHACLVAGEHFSRAVSVARLLRVCGQGRPDSAEASAQESPNGSPGPPAAGHAKPAGHSATTPWLDLSCLALGLALWVGAALLCALYAPWRHVTFSLVLAPPGTILRWYLSRLNAHPRSNRLRLPLGTLAANLLATAIVCAAFVLQRVGRAPGVGTRGAFTALGCAAAYGLEQGFCGCLSTISTFAVELRACRPRHAVWYASASWLAGIALCVVLIGGPWWSIGMDGSCVTLYPVA</sequence>
<feature type="transmembrane region" description="Helical" evidence="10">
    <location>
        <begin position="164"/>
        <end position="180"/>
    </location>
</feature>
<dbReference type="GO" id="GO:0005886">
    <property type="term" value="C:plasma membrane"/>
    <property type="evidence" value="ECO:0007669"/>
    <property type="project" value="UniProtKB-SubCell"/>
</dbReference>
<evidence type="ECO:0000256" key="5">
    <source>
        <dbReference type="ARBA" id="ARBA00022989"/>
    </source>
</evidence>
<evidence type="ECO:0000313" key="11">
    <source>
        <dbReference type="EMBL" id="PWN98701.1"/>
    </source>
</evidence>
<feature type="transmembrane region" description="Helical" evidence="10">
    <location>
        <begin position="269"/>
        <end position="293"/>
    </location>
</feature>
<organism evidence="11 12">
    <name type="scientific">Tilletiopsis washingtonensis</name>
    <dbReference type="NCBI Taxonomy" id="58919"/>
    <lineage>
        <taxon>Eukaryota</taxon>
        <taxon>Fungi</taxon>
        <taxon>Dikarya</taxon>
        <taxon>Basidiomycota</taxon>
        <taxon>Ustilaginomycotina</taxon>
        <taxon>Exobasidiomycetes</taxon>
        <taxon>Entylomatales</taxon>
        <taxon>Entylomatales incertae sedis</taxon>
        <taxon>Tilletiopsis</taxon>
    </lineage>
</organism>
<dbReference type="PANTHER" id="PTHR28259">
    <property type="entry name" value="FLUORIDE EXPORT PROTEIN 1-RELATED"/>
    <property type="match status" value="1"/>
</dbReference>
<feature type="transmembrane region" description="Helical" evidence="10">
    <location>
        <begin position="236"/>
        <end position="257"/>
    </location>
</feature>
<dbReference type="Proteomes" id="UP000245946">
    <property type="component" value="Unassembled WGS sequence"/>
</dbReference>
<dbReference type="OrthoDB" id="409792at2759"/>
<evidence type="ECO:0000256" key="3">
    <source>
        <dbReference type="ARBA" id="ARBA00022475"/>
    </source>
</evidence>
<feature type="transmembrane region" description="Helical" evidence="10">
    <location>
        <begin position="134"/>
        <end position="158"/>
    </location>
</feature>
<evidence type="ECO:0000256" key="4">
    <source>
        <dbReference type="ARBA" id="ARBA00022692"/>
    </source>
</evidence>
<evidence type="ECO:0000256" key="10">
    <source>
        <dbReference type="SAM" id="Phobius"/>
    </source>
</evidence>
<feature type="transmembrane region" description="Helical" evidence="10">
    <location>
        <begin position="16"/>
        <end position="38"/>
    </location>
</feature>
<dbReference type="STRING" id="58919.A0A316ZAU3"/>
<evidence type="ECO:0000256" key="9">
    <source>
        <dbReference type="SAM" id="MobiDB-lite"/>
    </source>
</evidence>
<name>A0A316ZAU3_9BASI</name>
<proteinExistence type="inferred from homology"/>
<comment type="subcellular location">
    <subcellularLocation>
        <location evidence="2">Cell membrane</location>
        <topology evidence="2">Multi-pass membrane protein</topology>
    </subcellularLocation>
</comment>
<comment type="function">
    <text evidence="1">Fluoride channel required for the rapid expulsion of cytoplasmic fluoride.</text>
</comment>
<dbReference type="EMBL" id="KZ819290">
    <property type="protein sequence ID" value="PWN98701.1"/>
    <property type="molecule type" value="Genomic_DNA"/>
</dbReference>
<feature type="region of interest" description="Disordered" evidence="9">
    <location>
        <begin position="102"/>
        <end position="127"/>
    </location>
</feature>
<keyword evidence="6 10" id="KW-0472">Membrane</keyword>
<dbReference type="RefSeq" id="XP_025598980.1">
    <property type="nucleotide sequence ID" value="XM_025742077.1"/>
</dbReference>
<evidence type="ECO:0000256" key="1">
    <source>
        <dbReference type="ARBA" id="ARBA00002598"/>
    </source>
</evidence>
<evidence type="ECO:0000256" key="2">
    <source>
        <dbReference type="ARBA" id="ARBA00004651"/>
    </source>
</evidence>
<keyword evidence="4 10" id="KW-0812">Transmembrane</keyword>
<dbReference type="InterPro" id="IPR003691">
    <property type="entry name" value="FluC"/>
</dbReference>
<dbReference type="Pfam" id="PF02537">
    <property type="entry name" value="CRCB"/>
    <property type="match status" value="1"/>
</dbReference>
<keyword evidence="5 10" id="KW-1133">Transmembrane helix</keyword>
<dbReference type="GO" id="GO:1903425">
    <property type="term" value="F:fluoride transmembrane transporter activity"/>
    <property type="evidence" value="ECO:0007669"/>
    <property type="project" value="TreeGrafter"/>
</dbReference>
<evidence type="ECO:0000256" key="7">
    <source>
        <dbReference type="ARBA" id="ARBA00035120"/>
    </source>
</evidence>
<evidence type="ECO:0000256" key="8">
    <source>
        <dbReference type="ARBA" id="ARBA00035585"/>
    </source>
</evidence>
<evidence type="ECO:0008006" key="13">
    <source>
        <dbReference type="Google" id="ProtNLM"/>
    </source>
</evidence>
<comment type="similarity">
    <text evidence="7">Belongs to the fluoride channel Fluc/FEX (TC 1.A.43) family.</text>
</comment>
<keyword evidence="12" id="KW-1185">Reference proteome</keyword>
<evidence type="ECO:0000313" key="12">
    <source>
        <dbReference type="Proteomes" id="UP000245946"/>
    </source>
</evidence>
<dbReference type="PANTHER" id="PTHR28259:SF1">
    <property type="entry name" value="FLUORIDE EXPORT PROTEIN 1-RELATED"/>
    <property type="match status" value="1"/>
</dbReference>
<protein>
    <recommendedName>
        <fullName evidence="13">Fluoride ion transporter CrcB</fullName>
    </recommendedName>
</protein>
<feature type="transmembrane region" description="Helical" evidence="10">
    <location>
        <begin position="192"/>
        <end position="216"/>
    </location>
</feature>
<reference evidence="11 12" key="1">
    <citation type="journal article" date="2018" name="Mol. Biol. Evol.">
        <title>Broad Genomic Sampling Reveals a Smut Pathogenic Ancestry of the Fungal Clade Ustilaginomycotina.</title>
        <authorList>
            <person name="Kijpornyongpan T."/>
            <person name="Mondo S.J."/>
            <person name="Barry K."/>
            <person name="Sandor L."/>
            <person name="Lee J."/>
            <person name="Lipzen A."/>
            <person name="Pangilinan J."/>
            <person name="LaButti K."/>
            <person name="Hainaut M."/>
            <person name="Henrissat B."/>
            <person name="Grigoriev I.V."/>
            <person name="Spatafora J.W."/>
            <person name="Aime M.C."/>
        </authorList>
    </citation>
    <scope>NUCLEOTIDE SEQUENCE [LARGE SCALE GENOMIC DNA]</scope>
    <source>
        <strain evidence="11 12">MCA 4186</strain>
    </source>
</reference>
<accession>A0A316ZAU3</accession>
<comment type="catalytic activity">
    <reaction evidence="8">
        <text>fluoride(in) = fluoride(out)</text>
        <dbReference type="Rhea" id="RHEA:76159"/>
        <dbReference type="ChEBI" id="CHEBI:17051"/>
    </reaction>
    <physiologicalReaction direction="left-to-right" evidence="8">
        <dbReference type="Rhea" id="RHEA:76160"/>
    </physiologicalReaction>
</comment>
<dbReference type="AlphaFoldDB" id="A0A316ZAU3"/>
<keyword evidence="3" id="KW-1003">Cell membrane</keyword>
<gene>
    <name evidence="11" type="ORF">FA09DRAFT_329210</name>
</gene>